<organism evidence="1 2">
    <name type="scientific">Nocardioides simplex</name>
    <name type="common">Arthrobacter simplex</name>
    <dbReference type="NCBI Taxonomy" id="2045"/>
    <lineage>
        <taxon>Bacteria</taxon>
        <taxon>Bacillati</taxon>
        <taxon>Actinomycetota</taxon>
        <taxon>Actinomycetes</taxon>
        <taxon>Propionibacteriales</taxon>
        <taxon>Nocardioidaceae</taxon>
        <taxon>Pimelobacter</taxon>
    </lineage>
</organism>
<name>A0A7J5DVH9_NOCSI</name>
<evidence type="ECO:0000313" key="2">
    <source>
        <dbReference type="Proteomes" id="UP000449906"/>
    </source>
</evidence>
<protein>
    <submittedName>
        <fullName evidence="1">Uncharacterized protein</fullName>
    </submittedName>
</protein>
<accession>A0A7J5DVH9</accession>
<dbReference type="EMBL" id="WBVM01000002">
    <property type="protein sequence ID" value="KAB2809229.1"/>
    <property type="molecule type" value="Genomic_DNA"/>
</dbReference>
<sequence>MSAPGSPFWIDLEQAREQLLDAMSDASESRWCAGWMSGLDRRLHEEGGIWEVVGRQVGWPLGYRAEGGWVSWDEAGARYARTDVDR</sequence>
<comment type="caution">
    <text evidence="1">The sequence shown here is derived from an EMBL/GenBank/DDBJ whole genome shotgun (WGS) entry which is preliminary data.</text>
</comment>
<reference evidence="1 2" key="1">
    <citation type="submission" date="2019-09" db="EMBL/GenBank/DDBJ databases">
        <title>Pimelobacter sp. isolated from Paulinella.</title>
        <authorList>
            <person name="Jeong S.E."/>
        </authorList>
    </citation>
    <scope>NUCLEOTIDE SEQUENCE [LARGE SCALE GENOMIC DNA]</scope>
    <source>
        <strain evidence="1 2">Pch-N</strain>
    </source>
</reference>
<dbReference type="RefSeq" id="WP_151581434.1">
    <property type="nucleotide sequence ID" value="NZ_WBVM01000002.1"/>
</dbReference>
<evidence type="ECO:0000313" key="1">
    <source>
        <dbReference type="EMBL" id="KAB2809229.1"/>
    </source>
</evidence>
<proteinExistence type="predicted"/>
<dbReference type="AlphaFoldDB" id="A0A7J5DVH9"/>
<gene>
    <name evidence="1" type="ORF">F9L07_19505</name>
</gene>
<dbReference type="Proteomes" id="UP000449906">
    <property type="component" value="Unassembled WGS sequence"/>
</dbReference>